<dbReference type="GO" id="GO:0051299">
    <property type="term" value="P:centrosome separation"/>
    <property type="evidence" value="ECO:0007669"/>
    <property type="project" value="TreeGrafter"/>
</dbReference>
<evidence type="ECO:0008006" key="5">
    <source>
        <dbReference type="Google" id="ProtNLM"/>
    </source>
</evidence>
<feature type="compositionally biased region" description="Polar residues" evidence="2">
    <location>
        <begin position="813"/>
        <end position="829"/>
    </location>
</feature>
<dbReference type="GO" id="GO:0007099">
    <property type="term" value="P:centriole replication"/>
    <property type="evidence" value="ECO:0007669"/>
    <property type="project" value="InterPro"/>
</dbReference>
<feature type="region of interest" description="Disordered" evidence="2">
    <location>
        <begin position="843"/>
        <end position="868"/>
    </location>
</feature>
<dbReference type="GO" id="GO:0005814">
    <property type="term" value="C:centriole"/>
    <property type="evidence" value="ECO:0007669"/>
    <property type="project" value="TreeGrafter"/>
</dbReference>
<evidence type="ECO:0000256" key="1">
    <source>
        <dbReference type="SAM" id="Coils"/>
    </source>
</evidence>
<dbReference type="AlphaFoldDB" id="A0AAV1KD21"/>
<dbReference type="Proteomes" id="UP001314205">
    <property type="component" value="Unassembled WGS sequence"/>
</dbReference>
<sequence length="936" mass="107456">MSETDDTDVLLLIPPNFFLVCSSDSDDSLLQSSRTVVHKPVSCTAQVLGKLVDQVHSLETRLDTLELSTSHTCSSAGSVRSISWKNDSFGCGSLDRKCFTFPRRRRRKISKRDKRDLSVTSYDSLSTHDNNFPSLRLKNCAKLYTPEVINDTQSMDGDISSIVSTPSKNNDKLLLNEIDEFLTKVEAYESPETRCKGEEKLNSENVIRAAGNFIAQQLESNNGDNEIQLPSGRKVTNDILDKYIYLVKNNNSQMDKVSMFKNDGVLESSVNNNPPMQQTNQETQTNKKSLSIRKLNFSENNNAQPTSTPKKYSQNSSCLDTFNPSSNKIYDRASKVLEQFKAQSYSQNTVSSATDTNEYLSNNGEFRMPQMKPFTNIKDKMTAFHMDSIDTDLLSLSELWGERGERLERAESLKLEEEKLKREHCEVMIQQLQRKILEQQEKLAVAIKVDRGKDTAIKKLREAWLRLTHSLDRAEERHRAALEKMVKEVDNFKMVADEAQKKTSHFEAELYKALDLAHDYQEKCKQITIEKKELQDSTQKSLSEKDELIKSKEKEIEVLKDNYETVMRLNKQSMDCVKNLEDTLETERTEHELTRSKANELSRKIQLTQEEAMLASQEKDILKEKVNEERSKCNILERQLCDSQNQNSELFKKCESLENETKTLRKLLELQKNELKSHYQQQLEDAVLAKLKEFQIQLDHAQREMENEARSKENAIIDTYNNQIARIEEQHKLEVNVLEEKQKEEIKLYRLQLAQASEKIGLLENKLDTYRRRRGQIASQLHSIMEAQWRQALQILTNGHPASLPANLPVNLPVSQQNQPPTGQQNVIDNNLANRGASISFSSLDLTRPDSVAGPNNKQAQRHTDGFSDNELQQYINKLLSKPVNFESHLDTDGEDLKAHCSELHEAPTSDRPERHERKDRTAKRSLNINKPPWKA</sequence>
<feature type="region of interest" description="Disordered" evidence="2">
    <location>
        <begin position="265"/>
        <end position="318"/>
    </location>
</feature>
<evidence type="ECO:0000313" key="3">
    <source>
        <dbReference type="EMBL" id="CAK1579737.1"/>
    </source>
</evidence>
<dbReference type="GO" id="GO:1902017">
    <property type="term" value="P:regulation of cilium assembly"/>
    <property type="evidence" value="ECO:0007669"/>
    <property type="project" value="InterPro"/>
</dbReference>
<comment type="caution">
    <text evidence="3">The sequence shown here is derived from an EMBL/GenBank/DDBJ whole genome shotgun (WGS) entry which is preliminary data.</text>
</comment>
<keyword evidence="4" id="KW-1185">Reference proteome</keyword>
<feature type="compositionally biased region" description="Low complexity" evidence="2">
    <location>
        <begin position="271"/>
        <end position="286"/>
    </location>
</feature>
<evidence type="ECO:0000313" key="4">
    <source>
        <dbReference type="Proteomes" id="UP001314205"/>
    </source>
</evidence>
<keyword evidence="1" id="KW-0175">Coiled coil</keyword>
<accession>A0AAV1KD21</accession>
<dbReference type="PANTHER" id="PTHR34439:SF1">
    <property type="entry name" value="CENTROBIN"/>
    <property type="match status" value="1"/>
</dbReference>
<dbReference type="GO" id="GO:1902410">
    <property type="term" value="P:mitotic cytokinetic process"/>
    <property type="evidence" value="ECO:0007669"/>
    <property type="project" value="TreeGrafter"/>
</dbReference>
<feature type="compositionally biased region" description="Basic and acidic residues" evidence="2">
    <location>
        <begin position="897"/>
        <end position="920"/>
    </location>
</feature>
<gene>
    <name evidence="3" type="ORF">PARMNEM_LOCUS1639</name>
</gene>
<proteinExistence type="predicted"/>
<dbReference type="GO" id="GO:0005813">
    <property type="term" value="C:centrosome"/>
    <property type="evidence" value="ECO:0007669"/>
    <property type="project" value="TreeGrafter"/>
</dbReference>
<feature type="region of interest" description="Disordered" evidence="2">
    <location>
        <begin position="897"/>
        <end position="936"/>
    </location>
</feature>
<dbReference type="PANTHER" id="PTHR34439">
    <property type="entry name" value="CENTROBIN"/>
    <property type="match status" value="1"/>
</dbReference>
<feature type="compositionally biased region" description="Polar residues" evidence="2">
    <location>
        <begin position="297"/>
        <end position="318"/>
    </location>
</feature>
<evidence type="ECO:0000256" key="2">
    <source>
        <dbReference type="SAM" id="MobiDB-lite"/>
    </source>
</evidence>
<organism evidence="3 4">
    <name type="scientific">Parnassius mnemosyne</name>
    <name type="common">clouded apollo</name>
    <dbReference type="NCBI Taxonomy" id="213953"/>
    <lineage>
        <taxon>Eukaryota</taxon>
        <taxon>Metazoa</taxon>
        <taxon>Ecdysozoa</taxon>
        <taxon>Arthropoda</taxon>
        <taxon>Hexapoda</taxon>
        <taxon>Insecta</taxon>
        <taxon>Pterygota</taxon>
        <taxon>Neoptera</taxon>
        <taxon>Endopterygota</taxon>
        <taxon>Lepidoptera</taxon>
        <taxon>Glossata</taxon>
        <taxon>Ditrysia</taxon>
        <taxon>Papilionoidea</taxon>
        <taxon>Papilionidae</taxon>
        <taxon>Parnassiinae</taxon>
        <taxon>Parnassini</taxon>
        <taxon>Parnassius</taxon>
        <taxon>Driopa</taxon>
    </lineage>
</organism>
<reference evidence="3 4" key="1">
    <citation type="submission" date="2023-11" db="EMBL/GenBank/DDBJ databases">
        <authorList>
            <person name="Hedman E."/>
            <person name="Englund M."/>
            <person name="Stromberg M."/>
            <person name="Nyberg Akerstrom W."/>
            <person name="Nylinder S."/>
            <person name="Jareborg N."/>
            <person name="Kallberg Y."/>
            <person name="Kronander E."/>
        </authorList>
    </citation>
    <scope>NUCLEOTIDE SEQUENCE [LARGE SCALE GENOMIC DNA]</scope>
</reference>
<dbReference type="EMBL" id="CAVLGL010000002">
    <property type="protein sequence ID" value="CAK1579737.1"/>
    <property type="molecule type" value="Genomic_DNA"/>
</dbReference>
<protein>
    <recommendedName>
        <fullName evidence="5">Centrobin</fullName>
    </recommendedName>
</protein>
<name>A0AAV1KD21_9NEOP</name>
<feature type="coiled-coil region" evidence="1">
    <location>
        <begin position="415"/>
        <end position="773"/>
    </location>
</feature>
<dbReference type="InterPro" id="IPR038923">
    <property type="entry name" value="Centrobin"/>
</dbReference>
<feature type="region of interest" description="Disordered" evidence="2">
    <location>
        <begin position="807"/>
        <end position="829"/>
    </location>
</feature>